<evidence type="ECO:0000313" key="2">
    <source>
        <dbReference type="Proteomes" id="UP000554482"/>
    </source>
</evidence>
<name>A0A7J6WBI2_THATH</name>
<dbReference type="AlphaFoldDB" id="A0A7J6WBI2"/>
<gene>
    <name evidence="1" type="ORF">FRX31_016669</name>
</gene>
<keyword evidence="2" id="KW-1185">Reference proteome</keyword>
<dbReference type="EMBL" id="JABWDY010019687">
    <property type="protein sequence ID" value="KAF5193745.1"/>
    <property type="molecule type" value="Genomic_DNA"/>
</dbReference>
<protein>
    <submittedName>
        <fullName evidence="1">Uncharacterized protein</fullName>
    </submittedName>
</protein>
<proteinExistence type="predicted"/>
<dbReference type="Proteomes" id="UP000554482">
    <property type="component" value="Unassembled WGS sequence"/>
</dbReference>
<organism evidence="1 2">
    <name type="scientific">Thalictrum thalictroides</name>
    <name type="common">Rue-anemone</name>
    <name type="synonym">Anemone thalictroides</name>
    <dbReference type="NCBI Taxonomy" id="46969"/>
    <lineage>
        <taxon>Eukaryota</taxon>
        <taxon>Viridiplantae</taxon>
        <taxon>Streptophyta</taxon>
        <taxon>Embryophyta</taxon>
        <taxon>Tracheophyta</taxon>
        <taxon>Spermatophyta</taxon>
        <taxon>Magnoliopsida</taxon>
        <taxon>Ranunculales</taxon>
        <taxon>Ranunculaceae</taxon>
        <taxon>Thalictroideae</taxon>
        <taxon>Thalictrum</taxon>
    </lineage>
</organism>
<accession>A0A7J6WBI2</accession>
<sequence>MVARQFDIAVDRQIGPQQPQISASSYITDISLIPSRWIPSEIGNVKINVDVSFFDATTPIGIGYLVKNLIGTFIFVGTESGHAGSAKEGEFAVANSKLPGKGSDRACNETFWTSIF</sequence>
<reference evidence="1 2" key="1">
    <citation type="submission" date="2020-06" db="EMBL/GenBank/DDBJ databases">
        <title>Transcriptomic and genomic resources for Thalictrum thalictroides and T. hernandezii: Facilitating candidate gene discovery in an emerging model plant lineage.</title>
        <authorList>
            <person name="Arias T."/>
            <person name="Riano-Pachon D.M."/>
            <person name="Di Stilio V.S."/>
        </authorList>
    </citation>
    <scope>NUCLEOTIDE SEQUENCE [LARGE SCALE GENOMIC DNA]</scope>
    <source>
        <strain evidence="2">cv. WT478/WT964</strain>
        <tissue evidence="1">Leaves</tissue>
    </source>
</reference>
<evidence type="ECO:0000313" key="1">
    <source>
        <dbReference type="EMBL" id="KAF5193745.1"/>
    </source>
</evidence>
<comment type="caution">
    <text evidence="1">The sequence shown here is derived from an EMBL/GenBank/DDBJ whole genome shotgun (WGS) entry which is preliminary data.</text>
</comment>